<dbReference type="AlphaFoldDB" id="A0A2P4YSA0"/>
<organism evidence="1 2">
    <name type="scientific">Phytophthora palmivora</name>
    <dbReference type="NCBI Taxonomy" id="4796"/>
    <lineage>
        <taxon>Eukaryota</taxon>
        <taxon>Sar</taxon>
        <taxon>Stramenopiles</taxon>
        <taxon>Oomycota</taxon>
        <taxon>Peronosporomycetes</taxon>
        <taxon>Peronosporales</taxon>
        <taxon>Peronosporaceae</taxon>
        <taxon>Phytophthora</taxon>
    </lineage>
</organism>
<gene>
    <name evidence="1" type="ORF">PHPALM_1469</name>
</gene>
<name>A0A2P4YSA0_9STRA</name>
<evidence type="ECO:0000313" key="1">
    <source>
        <dbReference type="EMBL" id="POM80667.1"/>
    </source>
</evidence>
<keyword evidence="2" id="KW-1185">Reference proteome</keyword>
<dbReference type="EMBL" id="NCKW01000342">
    <property type="protein sequence ID" value="POM80667.1"/>
    <property type="molecule type" value="Genomic_DNA"/>
</dbReference>
<protein>
    <submittedName>
        <fullName evidence="1">Uncharacterized protein</fullName>
    </submittedName>
</protein>
<dbReference type="Proteomes" id="UP000237271">
    <property type="component" value="Unassembled WGS sequence"/>
</dbReference>
<comment type="caution">
    <text evidence="1">The sequence shown here is derived from an EMBL/GenBank/DDBJ whole genome shotgun (WGS) entry which is preliminary data.</text>
</comment>
<sequence>MDAHSLAQEELNEEMQQHFCASSDFPEYSAAEEEAMIHKEYVLASNSLGNVALGTRASFPIQMTALPRAQAQISQEKTVIEGKMTLILP</sequence>
<dbReference type="OrthoDB" id="157967at2759"/>
<accession>A0A2P4YSA0</accession>
<evidence type="ECO:0000313" key="2">
    <source>
        <dbReference type="Proteomes" id="UP000237271"/>
    </source>
</evidence>
<reference evidence="1 2" key="1">
    <citation type="journal article" date="2017" name="Genome Biol. Evol.">
        <title>Phytophthora megakarya and P. palmivora, closely related causal agents of cacao black pod rot, underwent increases in genome sizes and gene numbers by different mechanisms.</title>
        <authorList>
            <person name="Ali S.S."/>
            <person name="Shao J."/>
            <person name="Lary D.J."/>
            <person name="Kronmiller B."/>
            <person name="Shen D."/>
            <person name="Strem M.D."/>
            <person name="Amoako-Attah I."/>
            <person name="Akrofi A.Y."/>
            <person name="Begoude B.A."/>
            <person name="Ten Hoopen G.M."/>
            <person name="Coulibaly K."/>
            <person name="Kebe B.I."/>
            <person name="Melnick R.L."/>
            <person name="Guiltinan M.J."/>
            <person name="Tyler B.M."/>
            <person name="Meinhardt L.W."/>
            <person name="Bailey B.A."/>
        </authorList>
    </citation>
    <scope>NUCLEOTIDE SEQUENCE [LARGE SCALE GENOMIC DNA]</scope>
    <source>
        <strain evidence="2">sbr112.9</strain>
    </source>
</reference>
<proteinExistence type="predicted"/>